<gene>
    <name evidence="1" type="ORF">YM304_17420</name>
</gene>
<organism evidence="1 2">
    <name type="scientific">Ilumatobacter coccineus (strain NBRC 103263 / KCTC 29153 / YM16-304)</name>
    <dbReference type="NCBI Taxonomy" id="1313172"/>
    <lineage>
        <taxon>Bacteria</taxon>
        <taxon>Bacillati</taxon>
        <taxon>Actinomycetota</taxon>
        <taxon>Acidimicrobiia</taxon>
        <taxon>Acidimicrobiales</taxon>
        <taxon>Ilumatobacteraceae</taxon>
        <taxon>Ilumatobacter</taxon>
    </lineage>
</organism>
<evidence type="ECO:0000313" key="2">
    <source>
        <dbReference type="Proteomes" id="UP000011863"/>
    </source>
</evidence>
<sequence length="73" mass="8660">MAWAKITLTRPLLAWAKITPTRRHRAWPKITPTRPHRAWAKITLWVVARWARRGVVTSEMTFSSDVGWRRRPD</sequence>
<dbReference type="Proteomes" id="UP000011863">
    <property type="component" value="Chromosome"/>
</dbReference>
<evidence type="ECO:0000313" key="1">
    <source>
        <dbReference type="EMBL" id="BAN02056.1"/>
    </source>
</evidence>
<name>A0A6C7EDI5_ILUCY</name>
<proteinExistence type="predicted"/>
<accession>A0A6C7EDI5</accession>
<keyword evidence="2" id="KW-1185">Reference proteome</keyword>
<dbReference type="EMBL" id="AP012057">
    <property type="protein sequence ID" value="BAN02056.1"/>
    <property type="molecule type" value="Genomic_DNA"/>
</dbReference>
<protein>
    <submittedName>
        <fullName evidence="1">Uncharacterized protein</fullName>
    </submittedName>
</protein>
<reference evidence="1 2" key="1">
    <citation type="journal article" date="2013" name="Int. J. Syst. Evol. Microbiol.">
        <title>Ilumatobacter nonamiense sp. nov. and Ilumatobacter coccineum sp. nov., isolated from seashore sand.</title>
        <authorList>
            <person name="Matsumoto A."/>
            <person name="Kasai H."/>
            <person name="Matsuo Y."/>
            <person name="Shizuri Y."/>
            <person name="Ichikawa N."/>
            <person name="Fujita N."/>
            <person name="Omura S."/>
            <person name="Takahashi Y."/>
        </authorList>
    </citation>
    <scope>NUCLEOTIDE SEQUENCE [LARGE SCALE GENOMIC DNA]</scope>
    <source>
        <strain evidence="2">NBRC 103263 / KCTC 29153 / YM16-304</strain>
    </source>
</reference>
<dbReference type="AlphaFoldDB" id="A0A6C7EDI5"/>
<dbReference type="KEGG" id="aym:YM304_17420"/>